<gene>
    <name evidence="2" type="ORF">AN216_01300</name>
</gene>
<dbReference type="AlphaFoldDB" id="A0A1E7KPR3"/>
<dbReference type="Proteomes" id="UP000176101">
    <property type="component" value="Unassembled WGS sequence"/>
</dbReference>
<proteinExistence type="predicted"/>
<evidence type="ECO:0000259" key="1">
    <source>
        <dbReference type="Pfam" id="PF11997"/>
    </source>
</evidence>
<accession>A0A1E7KPR3</accession>
<keyword evidence="3" id="KW-1185">Reference proteome</keyword>
<organism evidence="2 3">
    <name type="scientific">Streptomyces oceani</name>
    <dbReference type="NCBI Taxonomy" id="1075402"/>
    <lineage>
        <taxon>Bacteria</taxon>
        <taxon>Bacillati</taxon>
        <taxon>Actinomycetota</taxon>
        <taxon>Actinomycetes</taxon>
        <taxon>Kitasatosporales</taxon>
        <taxon>Streptomycetaceae</taxon>
        <taxon>Streptomyces</taxon>
    </lineage>
</organism>
<protein>
    <recommendedName>
        <fullName evidence="1">DUF3492 domain-containing protein</fullName>
    </recommendedName>
</protein>
<sequence>MRIALLTEGCSPTAWGENASWCDRLLRGLGQHDFETYALTHDCPEAAASWCERPANLSRVRTATLCGEPPVSETAGGLGGVLGLGGRRERRRFVRHYGELVGAVCAATPDPGDELADRFANGLYGLAELARERAGVRLSV</sequence>
<dbReference type="EMBL" id="LJGU01000091">
    <property type="protein sequence ID" value="OEV05932.1"/>
    <property type="molecule type" value="Genomic_DNA"/>
</dbReference>
<dbReference type="STRING" id="1075402.AN216_01300"/>
<comment type="caution">
    <text evidence="2">The sequence shown here is derived from an EMBL/GenBank/DDBJ whole genome shotgun (WGS) entry which is preliminary data.</text>
</comment>
<dbReference type="RefSeq" id="WP_139140832.1">
    <property type="nucleotide sequence ID" value="NZ_LJGU01000091.1"/>
</dbReference>
<dbReference type="InterPro" id="IPR022622">
    <property type="entry name" value="DUF3492"/>
</dbReference>
<evidence type="ECO:0000313" key="2">
    <source>
        <dbReference type="EMBL" id="OEV05932.1"/>
    </source>
</evidence>
<dbReference type="OrthoDB" id="9772485at2"/>
<evidence type="ECO:0000313" key="3">
    <source>
        <dbReference type="Proteomes" id="UP000176101"/>
    </source>
</evidence>
<dbReference type="Pfam" id="PF11997">
    <property type="entry name" value="DUF3492"/>
    <property type="match status" value="1"/>
</dbReference>
<name>A0A1E7KPR3_9ACTN</name>
<feature type="domain" description="DUF3492" evidence="1">
    <location>
        <begin position="1"/>
        <end position="86"/>
    </location>
</feature>
<feature type="non-terminal residue" evidence="2">
    <location>
        <position position="140"/>
    </location>
</feature>
<reference evidence="2 3" key="1">
    <citation type="journal article" date="2016" name="Front. Microbiol.">
        <title>Comparative Genomics Analysis of Streptomyces Species Reveals Their Adaptation to the Marine Environment and Their Diversity at the Genomic Level.</title>
        <authorList>
            <person name="Tian X."/>
            <person name="Zhang Z."/>
            <person name="Yang T."/>
            <person name="Chen M."/>
            <person name="Li J."/>
            <person name="Chen F."/>
            <person name="Yang J."/>
            <person name="Li W."/>
            <person name="Zhang B."/>
            <person name="Zhang Z."/>
            <person name="Wu J."/>
            <person name="Zhang C."/>
            <person name="Long L."/>
            <person name="Xiao J."/>
        </authorList>
    </citation>
    <scope>NUCLEOTIDE SEQUENCE [LARGE SCALE GENOMIC DNA]</scope>
    <source>
        <strain evidence="2 3">SCSIO 02100</strain>
    </source>
</reference>